<evidence type="ECO:0000313" key="2">
    <source>
        <dbReference type="EMBL" id="RXW17212.1"/>
    </source>
</evidence>
<keyword evidence="3" id="KW-1185">Reference proteome</keyword>
<dbReference type="PANTHER" id="PTHR33099">
    <property type="entry name" value="FE2OG DIOXYGENASE DOMAIN-CONTAINING PROTEIN"/>
    <property type="match status" value="1"/>
</dbReference>
<comment type="caution">
    <text evidence="2">The sequence shown here is derived from an EMBL/GenBank/DDBJ whole genome shotgun (WGS) entry which is preliminary data.</text>
</comment>
<dbReference type="Proteomes" id="UP000290288">
    <property type="component" value="Unassembled WGS sequence"/>
</dbReference>
<feature type="region of interest" description="Disordered" evidence="1">
    <location>
        <begin position="1"/>
        <end position="27"/>
    </location>
</feature>
<name>A0A4Q2DDS6_9AGAR</name>
<reference evidence="2 3" key="1">
    <citation type="submission" date="2019-01" db="EMBL/GenBank/DDBJ databases">
        <title>Draft genome sequence of Psathyrella aberdarensis IHI B618.</title>
        <authorList>
            <person name="Buettner E."/>
            <person name="Kellner H."/>
        </authorList>
    </citation>
    <scope>NUCLEOTIDE SEQUENCE [LARGE SCALE GENOMIC DNA]</scope>
    <source>
        <strain evidence="2 3">IHI B618</strain>
    </source>
</reference>
<proteinExistence type="predicted"/>
<dbReference type="OrthoDB" id="124582at2759"/>
<protein>
    <submittedName>
        <fullName evidence="2">Uncharacterized protein</fullName>
    </submittedName>
</protein>
<evidence type="ECO:0000313" key="3">
    <source>
        <dbReference type="Proteomes" id="UP000290288"/>
    </source>
</evidence>
<accession>A0A4Q2DDS6</accession>
<organism evidence="2 3">
    <name type="scientific">Candolleomyces aberdarensis</name>
    <dbReference type="NCBI Taxonomy" id="2316362"/>
    <lineage>
        <taxon>Eukaryota</taxon>
        <taxon>Fungi</taxon>
        <taxon>Dikarya</taxon>
        <taxon>Basidiomycota</taxon>
        <taxon>Agaricomycotina</taxon>
        <taxon>Agaricomycetes</taxon>
        <taxon>Agaricomycetidae</taxon>
        <taxon>Agaricales</taxon>
        <taxon>Agaricineae</taxon>
        <taxon>Psathyrellaceae</taxon>
        <taxon>Candolleomyces</taxon>
    </lineage>
</organism>
<dbReference type="EMBL" id="SDEE01000360">
    <property type="protein sequence ID" value="RXW17212.1"/>
    <property type="molecule type" value="Genomic_DNA"/>
</dbReference>
<dbReference type="Gene3D" id="2.60.120.620">
    <property type="entry name" value="q2cbj1_9rhob like domain"/>
    <property type="match status" value="1"/>
</dbReference>
<dbReference type="PANTHER" id="PTHR33099:SF7">
    <property type="entry name" value="MYND-TYPE DOMAIN-CONTAINING PROTEIN"/>
    <property type="match status" value="1"/>
</dbReference>
<sequence length="594" mass="64484">MDAVPPVGGPCHANPNAVGEKNESKPTGLYEGDLRSDLAEALRGKFDFKGKFYFNGTTSTAPNPALTIEGIGLIGLPLPERDAKLIISRALQAPLGGRTVANTHVGNSWEIEPARLSFRNPKWKQYVDEMASKTICNALGVAAGTSQLRCELHKLSLYQAGSHFPPYQGTSKVDGVFATIIFVLPSAFQGGNIHISHSGTKVVIDVAKNSELNTSVLAWYTDVTQELKRITSGYRLALSYNLIHTSPNVPLPSLPDMRSAVTGLREVLTRWKSGVCKVEQKPPLIAYILSHQYNPVDLGKGSQCLKGSDAHKVAHILPLAEELGFSVCLANLTCTQLGESEESLYGCHSRSWYGYGGRLHCGFYDDEEDSDETPTMAEVTEEYYKIKNCVRISRGSKLDLGDFSVSSDAISPKGAFEGADPNGTESDGFGGVEQWFNRSVLVLFRNEDAIPIVLEIRGASWAVQELDLSSKPPTVEARAVASAALADLKNGKGLPCALPLMDRAVFWGDAQLWNNVCSYCGHLSIETIGQAVEKALEALGLESIQPGIEELVKGVAKLQKRIEIIDTVSNLVENKVDPEWTNALLNHAISSKWD</sequence>
<gene>
    <name evidence="2" type="ORF">EST38_g8641</name>
</gene>
<dbReference type="AlphaFoldDB" id="A0A4Q2DDS6"/>
<evidence type="ECO:0000256" key="1">
    <source>
        <dbReference type="SAM" id="MobiDB-lite"/>
    </source>
</evidence>